<keyword evidence="7" id="KW-1185">Reference proteome</keyword>
<comment type="caution">
    <text evidence="6">The sequence shown here is derived from an EMBL/GenBank/DDBJ whole genome shotgun (WGS) entry which is preliminary data.</text>
</comment>
<dbReference type="SUPFAM" id="SSF52540">
    <property type="entry name" value="P-loop containing nucleoside triphosphate hydrolases"/>
    <property type="match status" value="1"/>
</dbReference>
<dbReference type="InterPro" id="IPR001387">
    <property type="entry name" value="Cro/C1-type_HTH"/>
</dbReference>
<dbReference type="InterPro" id="IPR019734">
    <property type="entry name" value="TPR_rpt"/>
</dbReference>
<accession>A0ABS1MZK0</accession>
<dbReference type="EMBL" id="JAERRI010000018">
    <property type="protein sequence ID" value="MBL1093215.1"/>
    <property type="molecule type" value="Genomic_DNA"/>
</dbReference>
<dbReference type="SMART" id="SM00028">
    <property type="entry name" value="TPR"/>
    <property type="match status" value="10"/>
</dbReference>
<dbReference type="Pfam" id="PF13374">
    <property type="entry name" value="TPR_10"/>
    <property type="match status" value="3"/>
</dbReference>
<dbReference type="Gene3D" id="3.40.50.300">
    <property type="entry name" value="P-loop containing nucleotide triphosphate hydrolases"/>
    <property type="match status" value="1"/>
</dbReference>
<dbReference type="RefSeq" id="WP_201808807.1">
    <property type="nucleotide sequence ID" value="NZ_JAERRI010000018.1"/>
</dbReference>
<keyword evidence="1" id="KW-0677">Repeat</keyword>
<feature type="repeat" description="TPR" evidence="3">
    <location>
        <begin position="622"/>
        <end position="655"/>
    </location>
</feature>
<dbReference type="SUPFAM" id="SSF48452">
    <property type="entry name" value="TPR-like"/>
    <property type="match status" value="4"/>
</dbReference>
<keyword evidence="2 3" id="KW-0802">TPR repeat</keyword>
<evidence type="ECO:0000256" key="1">
    <source>
        <dbReference type="ARBA" id="ARBA00022737"/>
    </source>
</evidence>
<dbReference type="Pfam" id="PF13560">
    <property type="entry name" value="HTH_31"/>
    <property type="match status" value="1"/>
</dbReference>
<dbReference type="PRINTS" id="PR00381">
    <property type="entry name" value="KINESINLIGHT"/>
</dbReference>
<feature type="region of interest" description="Disordered" evidence="4">
    <location>
        <begin position="950"/>
        <end position="974"/>
    </location>
</feature>
<evidence type="ECO:0000313" key="6">
    <source>
        <dbReference type="EMBL" id="MBL1093215.1"/>
    </source>
</evidence>
<evidence type="ECO:0000256" key="4">
    <source>
        <dbReference type="SAM" id="MobiDB-lite"/>
    </source>
</evidence>
<dbReference type="Proteomes" id="UP000629371">
    <property type="component" value="Unassembled WGS sequence"/>
</dbReference>
<dbReference type="InterPro" id="IPR010982">
    <property type="entry name" value="Lambda_DNA-bd_dom_sf"/>
</dbReference>
<organism evidence="6 7">
    <name type="scientific">Streptomyces siderophoricus</name>
    <dbReference type="NCBI Taxonomy" id="2802281"/>
    <lineage>
        <taxon>Bacteria</taxon>
        <taxon>Bacillati</taxon>
        <taxon>Actinomycetota</taxon>
        <taxon>Actinomycetes</taxon>
        <taxon>Kitasatosporales</taxon>
        <taxon>Streptomycetaceae</taxon>
        <taxon>Streptomyces</taxon>
    </lineage>
</organism>
<dbReference type="InterPro" id="IPR027417">
    <property type="entry name" value="P-loop_NTPase"/>
</dbReference>
<dbReference type="PANTHER" id="PTHR45641">
    <property type="entry name" value="TETRATRICOPEPTIDE REPEAT PROTEIN (AFU_ORTHOLOGUE AFUA_6G03870)"/>
    <property type="match status" value="1"/>
</dbReference>
<evidence type="ECO:0000313" key="7">
    <source>
        <dbReference type="Proteomes" id="UP000629371"/>
    </source>
</evidence>
<dbReference type="Gene3D" id="1.25.40.10">
    <property type="entry name" value="Tetratricopeptide repeat domain"/>
    <property type="match status" value="3"/>
</dbReference>
<dbReference type="InterPro" id="IPR011990">
    <property type="entry name" value="TPR-like_helical_dom_sf"/>
</dbReference>
<dbReference type="CDD" id="cd00093">
    <property type="entry name" value="HTH_XRE"/>
    <property type="match status" value="1"/>
</dbReference>
<dbReference type="Pfam" id="PF13424">
    <property type="entry name" value="TPR_12"/>
    <property type="match status" value="4"/>
</dbReference>
<protein>
    <submittedName>
        <fullName evidence="6">Tetratricopeptide repeat protein</fullName>
    </submittedName>
</protein>
<proteinExistence type="predicted"/>
<gene>
    <name evidence="6" type="ORF">JK360_28280</name>
</gene>
<dbReference type="SUPFAM" id="SSF47413">
    <property type="entry name" value="lambda repressor-like DNA-binding domains"/>
    <property type="match status" value="1"/>
</dbReference>
<dbReference type="PROSITE" id="PS50005">
    <property type="entry name" value="TPR"/>
    <property type="match status" value="1"/>
</dbReference>
<evidence type="ECO:0000256" key="3">
    <source>
        <dbReference type="PROSITE-ProRule" id="PRU00339"/>
    </source>
</evidence>
<dbReference type="PANTHER" id="PTHR45641:SF19">
    <property type="entry name" value="NEPHROCYSTIN-3"/>
    <property type="match status" value="1"/>
</dbReference>
<dbReference type="PROSITE" id="PS50943">
    <property type="entry name" value="HTH_CROC1"/>
    <property type="match status" value="1"/>
</dbReference>
<reference evidence="6 7" key="1">
    <citation type="submission" date="2021-01" db="EMBL/GenBank/DDBJ databases">
        <title>WGS of actinomycetes isolated from Thailand.</title>
        <authorList>
            <person name="Thawai C."/>
        </authorList>
    </citation>
    <scope>NUCLEOTIDE SEQUENCE [LARGE SCALE GENOMIC DNA]</scope>
    <source>
        <strain evidence="6 7">CH9-7</strain>
    </source>
</reference>
<sequence>MADVAAAADDGAQALVRLRQILKARMGARARREGLTTSTLARKAKLGRTTVSNALNDRHPRPSWDTVAAIAGALGFSGEFIEGDLYELWSSTASVKATTTRQPDLTAPVSNLRTCKPEPFVGRKTELDRLEAFSCTGTGLPPITVRGMGGAGKTTLALHHAWAQKVAGRNPVWWIDAIGPDAIEAGLAGLAGELDRDIGPTLPVSEAAAWAAHWLEARTGWVLIFDNVADSAHLGSWLGRLTTGQVLITTRHTLAWERGSQFLDLGPFDSKHSVYLLKQLTGRTDEAAVAALTELAVELGDLPLALRQAGAYMAQTAVEPGEYLTELRKGLAGVLPKPPVDDEQQKTIALLWSVTLLTLRLSHPDAVLLLRVLAYCAPNPLPRSVLDGALPSRLRVAEALGVLAAYSLVTLTADEVTVHRLLQAVLRAEAGGRRPSPDQAKAADASALAVALLDDAAPAEATSGDVTGWPPWERLLPHVEAVVAHRDGLEPLPELANLMGRTGTYLHARGHLTLALDLRRRALELSQRLHGPRHPDTLTHMNNLAVTLSEAGKYAEAEPMLRETLRINQEVHGARHLSTAASLGNLGHALTHLGRHEEALVPSETALEIVRDAWGEDHSETASRLDNLAVVHTSLGHYQQALELGQRALEITRTTLGDDHPDTAIRLGNLAVVHTSLGHYQQALELERRALEITRTTLGDDHPDTALRMSNLATTLRAIGHYDKALGYAEDALRITQQAYGSSHLDTAVRLGNLSLLRTAKGDYEQALALDREALDITLAVLGEDNPDTALRLCNLSQSLRRTGELQQALEVGQRAMDIARATMEPEHPELPVFANNLATTYDELGRHEEAYRLKTQALRAAEKAHGPDHPTCANYASNLVYSLHRLGRYEEALPYARRAVALTRKVLGDNHAELAVRLHNLAQTLLSLHQRQEGLALQRQALEMAETTLGPKNPTTAHIRRRLDAATDDERTP</sequence>
<name>A0ABS1MZK0_9ACTN</name>
<dbReference type="SMART" id="SM00530">
    <property type="entry name" value="HTH_XRE"/>
    <property type="match status" value="1"/>
</dbReference>
<feature type="compositionally biased region" description="Basic and acidic residues" evidence="4">
    <location>
        <begin position="963"/>
        <end position="974"/>
    </location>
</feature>
<dbReference type="Gene3D" id="1.10.260.40">
    <property type="entry name" value="lambda repressor-like DNA-binding domains"/>
    <property type="match status" value="1"/>
</dbReference>
<evidence type="ECO:0000256" key="2">
    <source>
        <dbReference type="ARBA" id="ARBA00022803"/>
    </source>
</evidence>
<feature type="domain" description="HTH cro/C1-type" evidence="5">
    <location>
        <begin position="28"/>
        <end position="81"/>
    </location>
</feature>
<evidence type="ECO:0000259" key="5">
    <source>
        <dbReference type="PROSITE" id="PS50943"/>
    </source>
</evidence>